<dbReference type="PANTHER" id="PTHR45646:SF11">
    <property type="entry name" value="SERINE_THREONINE-PROTEIN KINASE DOA"/>
    <property type="match status" value="1"/>
</dbReference>
<dbReference type="InterPro" id="IPR011009">
    <property type="entry name" value="Kinase-like_dom_sf"/>
</dbReference>
<evidence type="ECO:0000259" key="8">
    <source>
        <dbReference type="PROSITE" id="PS50011"/>
    </source>
</evidence>
<dbReference type="InterPro" id="IPR017441">
    <property type="entry name" value="Protein_kinase_ATP_BS"/>
</dbReference>
<accession>A0ABN9WXL2</accession>
<evidence type="ECO:0000256" key="7">
    <source>
        <dbReference type="SAM" id="MobiDB-lite"/>
    </source>
</evidence>
<dbReference type="InterPro" id="IPR051175">
    <property type="entry name" value="CLK_kinases"/>
</dbReference>
<evidence type="ECO:0000256" key="5">
    <source>
        <dbReference type="ARBA" id="ARBA00022840"/>
    </source>
</evidence>
<dbReference type="PROSITE" id="PS00107">
    <property type="entry name" value="PROTEIN_KINASE_ATP"/>
    <property type="match status" value="1"/>
</dbReference>
<evidence type="ECO:0000256" key="4">
    <source>
        <dbReference type="ARBA" id="ARBA00022777"/>
    </source>
</evidence>
<evidence type="ECO:0000256" key="2">
    <source>
        <dbReference type="ARBA" id="ARBA00022679"/>
    </source>
</evidence>
<evidence type="ECO:0000313" key="10">
    <source>
        <dbReference type="Proteomes" id="UP001189429"/>
    </source>
</evidence>
<evidence type="ECO:0000256" key="6">
    <source>
        <dbReference type="PROSITE-ProRule" id="PRU10141"/>
    </source>
</evidence>
<gene>
    <name evidence="9" type="ORF">PCOR1329_LOCUS70468</name>
</gene>
<dbReference type="SUPFAM" id="SSF56112">
    <property type="entry name" value="Protein kinase-like (PK-like)"/>
    <property type="match status" value="1"/>
</dbReference>
<feature type="compositionally biased region" description="Low complexity" evidence="7">
    <location>
        <begin position="55"/>
        <end position="93"/>
    </location>
</feature>
<feature type="region of interest" description="Disordered" evidence="7">
    <location>
        <begin position="55"/>
        <end position="162"/>
    </location>
</feature>
<comment type="caution">
    <text evidence="9">The sequence shown here is derived from an EMBL/GenBank/DDBJ whole genome shotgun (WGS) entry which is preliminary data.</text>
</comment>
<reference evidence="9" key="1">
    <citation type="submission" date="2023-10" db="EMBL/GenBank/DDBJ databases">
        <authorList>
            <person name="Chen Y."/>
            <person name="Shah S."/>
            <person name="Dougan E. K."/>
            <person name="Thang M."/>
            <person name="Chan C."/>
        </authorList>
    </citation>
    <scope>NUCLEOTIDE SEQUENCE [LARGE SCALE GENOMIC DNA]</scope>
</reference>
<dbReference type="EMBL" id="CAUYUJ010019310">
    <property type="protein sequence ID" value="CAK0890170.1"/>
    <property type="molecule type" value="Genomic_DNA"/>
</dbReference>
<feature type="binding site" evidence="6">
    <location>
        <position position="211"/>
    </location>
    <ligand>
        <name>ATP</name>
        <dbReference type="ChEBI" id="CHEBI:30616"/>
    </ligand>
</feature>
<keyword evidence="5 6" id="KW-0067">ATP-binding</keyword>
<keyword evidence="10" id="KW-1185">Reference proteome</keyword>
<dbReference type="Gene3D" id="3.30.200.20">
    <property type="entry name" value="Phosphorylase Kinase, domain 1"/>
    <property type="match status" value="1"/>
</dbReference>
<dbReference type="Gene3D" id="1.10.510.10">
    <property type="entry name" value="Transferase(Phosphotransferase) domain 1"/>
    <property type="match status" value="1"/>
</dbReference>
<feature type="compositionally biased region" description="Basic residues" evidence="7">
    <location>
        <begin position="94"/>
        <end position="105"/>
    </location>
</feature>
<proteinExistence type="predicted"/>
<protein>
    <recommendedName>
        <fullName evidence="8">Protein kinase domain-containing protein</fullName>
    </recommendedName>
</protein>
<feature type="compositionally biased region" description="Low complexity" evidence="7">
    <location>
        <begin position="140"/>
        <end position="156"/>
    </location>
</feature>
<keyword evidence="3 6" id="KW-0547">Nucleotide-binding</keyword>
<evidence type="ECO:0000256" key="1">
    <source>
        <dbReference type="ARBA" id="ARBA00022527"/>
    </source>
</evidence>
<feature type="compositionally biased region" description="Basic and acidic residues" evidence="7">
    <location>
        <begin position="106"/>
        <end position="124"/>
    </location>
</feature>
<keyword evidence="4" id="KW-0418">Kinase</keyword>
<dbReference type="InterPro" id="IPR000719">
    <property type="entry name" value="Prot_kinase_dom"/>
</dbReference>
<dbReference type="Proteomes" id="UP001189429">
    <property type="component" value="Unassembled WGS sequence"/>
</dbReference>
<name>A0ABN9WXL2_9DINO</name>
<evidence type="ECO:0000256" key="3">
    <source>
        <dbReference type="ARBA" id="ARBA00022741"/>
    </source>
</evidence>
<keyword evidence="2" id="KW-0808">Transferase</keyword>
<keyword evidence="1" id="KW-0723">Serine/threonine-protein kinase</keyword>
<sequence length="296" mass="32163">MTHARASGSGLRGGPGAFAQRCRRDETHCLKDGGTSDRTGTADAETAGAAAAEAAVDQATTAAARTSPMTARAAARSAGAAAASAATGAATSRRSARRRPPRRDHRGAGKVDRRVDKNENYKSHRDNHRNRSRSLSEEYSGGSDSRSSSSGSSGKAKSGDSNKDEIVHFSWQRGSLLDSRYRIVKLLGDGTFGRVLLAEDLRDRNRQVAVKVIRDVKRYAENAKIEADILKDIRRADPRGESTRSAIMLDHFSHNRHFCMVFQPCGASLYDFLKKNSFKGFWMQDTASCVEAAWPS</sequence>
<evidence type="ECO:0000313" key="9">
    <source>
        <dbReference type="EMBL" id="CAK0890170.1"/>
    </source>
</evidence>
<dbReference type="PANTHER" id="PTHR45646">
    <property type="entry name" value="SERINE/THREONINE-PROTEIN KINASE DOA-RELATED"/>
    <property type="match status" value="1"/>
</dbReference>
<organism evidence="9 10">
    <name type="scientific">Prorocentrum cordatum</name>
    <dbReference type="NCBI Taxonomy" id="2364126"/>
    <lineage>
        <taxon>Eukaryota</taxon>
        <taxon>Sar</taxon>
        <taxon>Alveolata</taxon>
        <taxon>Dinophyceae</taxon>
        <taxon>Prorocentrales</taxon>
        <taxon>Prorocentraceae</taxon>
        <taxon>Prorocentrum</taxon>
    </lineage>
</organism>
<feature type="domain" description="Protein kinase" evidence="8">
    <location>
        <begin position="181"/>
        <end position="296"/>
    </location>
</feature>
<dbReference type="PROSITE" id="PS50011">
    <property type="entry name" value="PROTEIN_KINASE_DOM"/>
    <property type="match status" value="1"/>
</dbReference>